<accession>A0A417YF86</accession>
<dbReference type="OrthoDB" id="291892at2"/>
<dbReference type="AlphaFoldDB" id="A0A417YF86"/>
<keyword evidence="4" id="KW-1185">Reference proteome</keyword>
<protein>
    <submittedName>
        <fullName evidence="3">VanZ family protein</fullName>
    </submittedName>
</protein>
<reference evidence="3 4" key="1">
    <citation type="journal article" date="2007" name="Int. J. Syst. Evol. Microbiol.">
        <title>Oceanobacillus profundus sp. nov., isolated from a deep-sea sediment core.</title>
        <authorList>
            <person name="Kim Y.G."/>
            <person name="Choi D.H."/>
            <person name="Hyun S."/>
            <person name="Cho B.C."/>
        </authorList>
    </citation>
    <scope>NUCLEOTIDE SEQUENCE [LARGE SCALE GENOMIC DNA]</scope>
    <source>
        <strain evidence="3 4">DSM 18246</strain>
    </source>
</reference>
<dbReference type="PANTHER" id="PTHR28008">
    <property type="entry name" value="DOMAIN PROTEIN, PUTATIVE (AFU_ORTHOLOGUE AFUA_3G10980)-RELATED"/>
    <property type="match status" value="1"/>
</dbReference>
<dbReference type="InterPro" id="IPR006976">
    <property type="entry name" value="VanZ-like"/>
</dbReference>
<evidence type="ECO:0000259" key="2">
    <source>
        <dbReference type="Pfam" id="PF04892"/>
    </source>
</evidence>
<keyword evidence="1" id="KW-1133">Transmembrane helix</keyword>
<dbReference type="InterPro" id="IPR016747">
    <property type="entry name" value="Phosphotransbutyrylase"/>
</dbReference>
<dbReference type="PIRSF" id="PIRSF019083">
    <property type="entry name" value="UCP019083_VanZ"/>
    <property type="match status" value="1"/>
</dbReference>
<organism evidence="3 4">
    <name type="scientific">Oceanobacillus profundus</name>
    <dbReference type="NCBI Taxonomy" id="372463"/>
    <lineage>
        <taxon>Bacteria</taxon>
        <taxon>Bacillati</taxon>
        <taxon>Bacillota</taxon>
        <taxon>Bacilli</taxon>
        <taxon>Bacillales</taxon>
        <taxon>Bacillaceae</taxon>
        <taxon>Oceanobacillus</taxon>
    </lineage>
</organism>
<sequence>MTKYYYWVLPISWMCIIFFSSATPYEKQDIKPFLNNMVDLSFLESIVGWISFTFNKSVISVDTLGINGFVEFFIRKGTHVTVYFLLVLFFYLAFRKTIENTKRWHCLVYSYLLTVLYAVSDEMHQGLTPNRTAYIGDVGLDSLGALLAVLVIALCWRKNRRTDRNVKF</sequence>
<evidence type="ECO:0000313" key="3">
    <source>
        <dbReference type="EMBL" id="RHW31357.1"/>
    </source>
</evidence>
<proteinExistence type="predicted"/>
<feature type="domain" description="VanZ-like" evidence="2">
    <location>
        <begin position="7"/>
        <end position="154"/>
    </location>
</feature>
<feature type="transmembrane region" description="Helical" evidence="1">
    <location>
        <begin position="72"/>
        <end position="92"/>
    </location>
</feature>
<name>A0A417YF86_9BACI</name>
<dbReference type="NCBIfam" id="NF037970">
    <property type="entry name" value="vanZ_1"/>
    <property type="match status" value="1"/>
</dbReference>
<dbReference type="EMBL" id="QWEH01000009">
    <property type="protein sequence ID" value="RHW31357.1"/>
    <property type="molecule type" value="Genomic_DNA"/>
</dbReference>
<dbReference type="Pfam" id="PF04892">
    <property type="entry name" value="VanZ"/>
    <property type="match status" value="1"/>
</dbReference>
<gene>
    <name evidence="3" type="ORF">D1B32_13440</name>
</gene>
<evidence type="ECO:0000313" key="4">
    <source>
        <dbReference type="Proteomes" id="UP000285456"/>
    </source>
</evidence>
<feature type="transmembrane region" description="Helical" evidence="1">
    <location>
        <begin position="104"/>
        <end position="120"/>
    </location>
</feature>
<feature type="transmembrane region" description="Helical" evidence="1">
    <location>
        <begin position="132"/>
        <end position="156"/>
    </location>
</feature>
<keyword evidence="1" id="KW-0812">Transmembrane</keyword>
<keyword evidence="1" id="KW-0472">Membrane</keyword>
<feature type="transmembrane region" description="Helical" evidence="1">
    <location>
        <begin position="6"/>
        <end position="26"/>
    </location>
</feature>
<dbReference type="PANTHER" id="PTHR28008:SF1">
    <property type="entry name" value="DOMAIN PROTEIN, PUTATIVE (AFU_ORTHOLOGUE AFUA_3G10980)-RELATED"/>
    <property type="match status" value="1"/>
</dbReference>
<comment type="caution">
    <text evidence="3">The sequence shown here is derived from an EMBL/GenBank/DDBJ whole genome shotgun (WGS) entry which is preliminary data.</text>
</comment>
<evidence type="ECO:0000256" key="1">
    <source>
        <dbReference type="SAM" id="Phobius"/>
    </source>
</evidence>
<dbReference type="Proteomes" id="UP000285456">
    <property type="component" value="Unassembled WGS sequence"/>
</dbReference>